<name>A0A1H8PS07_9GAMM</name>
<dbReference type="RefSeq" id="WP_091639017.1">
    <property type="nucleotide sequence ID" value="NZ_FOEG01000001.1"/>
</dbReference>
<reference evidence="2 3" key="1">
    <citation type="submission" date="2016-10" db="EMBL/GenBank/DDBJ databases">
        <authorList>
            <person name="de Groot N.N."/>
        </authorList>
    </citation>
    <scope>NUCLEOTIDE SEQUENCE [LARGE SCALE GENOMIC DNA]</scope>
    <source>
        <strain evidence="2 3">CGMCC 1.6291</strain>
    </source>
</reference>
<accession>A0A1H8PS07</accession>
<dbReference type="AlphaFoldDB" id="A0A1H8PS07"/>
<dbReference type="STRING" id="406100.SAMN04488052_101113"/>
<sequence>MDSVIHSDAVVQAAILTGLVLFALTMAIMAQVLWLGISARASEKRQARFLETWRPIMAAAALGDVQQVLPAIHWKDQLRFLLLWNRVQQSVRGQAHTALNQLLYATGMHTVTRLYLEAGSPRARMVAITTMRYLAPPGANRRLLLMARRAPGPVSVAAARTLVTIDPERNMPQLLPILLARRDWSTPHCIDIVNTAGPEAANATLLPAFREGTFAERERLLPLLESTHISQRTRALREFLDEHPDDSLTAQALDLLAVARNPYDTERMRALLDHPQPRVRAIAAQALGHTGAGTDDLQRLQPLLADASWYVRQAAAGGIVALHGLAPEAVEELSHTFPDDYGRQALQRALEARP</sequence>
<evidence type="ECO:0000313" key="2">
    <source>
        <dbReference type="EMBL" id="SEO44566.1"/>
    </source>
</evidence>
<proteinExistence type="predicted"/>
<dbReference type="InterPro" id="IPR011989">
    <property type="entry name" value="ARM-like"/>
</dbReference>
<dbReference type="OrthoDB" id="6057939at2"/>
<feature type="transmembrane region" description="Helical" evidence="1">
    <location>
        <begin position="12"/>
        <end position="37"/>
    </location>
</feature>
<dbReference type="InterPro" id="IPR016024">
    <property type="entry name" value="ARM-type_fold"/>
</dbReference>
<dbReference type="EMBL" id="FOEG01000001">
    <property type="protein sequence ID" value="SEO44566.1"/>
    <property type="molecule type" value="Genomic_DNA"/>
</dbReference>
<evidence type="ECO:0000313" key="3">
    <source>
        <dbReference type="Proteomes" id="UP000199657"/>
    </source>
</evidence>
<keyword evidence="1" id="KW-0812">Transmembrane</keyword>
<keyword evidence="3" id="KW-1185">Reference proteome</keyword>
<evidence type="ECO:0000256" key="1">
    <source>
        <dbReference type="SAM" id="Phobius"/>
    </source>
</evidence>
<gene>
    <name evidence="2" type="ORF">SAMN04488052_101113</name>
</gene>
<dbReference type="Proteomes" id="UP000199657">
    <property type="component" value="Unassembled WGS sequence"/>
</dbReference>
<dbReference type="Pfam" id="PF13646">
    <property type="entry name" value="HEAT_2"/>
    <property type="match status" value="1"/>
</dbReference>
<protein>
    <submittedName>
        <fullName evidence="2">HEAT repeat-containing protein</fullName>
    </submittedName>
</protein>
<dbReference type="SUPFAM" id="SSF48371">
    <property type="entry name" value="ARM repeat"/>
    <property type="match status" value="1"/>
</dbReference>
<organism evidence="2 3">
    <name type="scientific">Aquisalimonas asiatica</name>
    <dbReference type="NCBI Taxonomy" id="406100"/>
    <lineage>
        <taxon>Bacteria</taxon>
        <taxon>Pseudomonadati</taxon>
        <taxon>Pseudomonadota</taxon>
        <taxon>Gammaproteobacteria</taxon>
        <taxon>Chromatiales</taxon>
        <taxon>Ectothiorhodospiraceae</taxon>
        <taxon>Aquisalimonas</taxon>
    </lineage>
</organism>
<dbReference type="Gene3D" id="1.25.10.10">
    <property type="entry name" value="Leucine-rich Repeat Variant"/>
    <property type="match status" value="1"/>
</dbReference>
<keyword evidence="1" id="KW-1133">Transmembrane helix</keyword>
<keyword evidence="1" id="KW-0472">Membrane</keyword>